<keyword evidence="2" id="KW-1185">Reference proteome</keyword>
<reference evidence="1 2" key="1">
    <citation type="submission" date="2020-08" db="EMBL/GenBank/DDBJ databases">
        <title>A Genomic Blueprint of the Chicken Gut Microbiome.</title>
        <authorList>
            <person name="Gilroy R."/>
            <person name="Ravi A."/>
            <person name="Getino M."/>
            <person name="Pursley I."/>
            <person name="Horton D.L."/>
            <person name="Alikhan N.-F."/>
            <person name="Baker D."/>
            <person name="Gharbi K."/>
            <person name="Hall N."/>
            <person name="Watson M."/>
            <person name="Adriaenssens E.M."/>
            <person name="Foster-Nyarko E."/>
            <person name="Jarju S."/>
            <person name="Secka A."/>
            <person name="Antonio M."/>
            <person name="Oren A."/>
            <person name="Chaudhuri R."/>
            <person name="La Ragione R.M."/>
            <person name="Hildebrand F."/>
            <person name="Pallen M.J."/>
        </authorList>
    </citation>
    <scope>NUCLEOTIDE SEQUENCE [LARGE SCALE GENOMIC DNA]</scope>
    <source>
        <strain evidence="1 2">Sa2CVA6</strain>
    </source>
</reference>
<evidence type="ECO:0000313" key="2">
    <source>
        <dbReference type="Proteomes" id="UP000634919"/>
    </source>
</evidence>
<comment type="caution">
    <text evidence="1">The sequence shown here is derived from an EMBL/GenBank/DDBJ whole genome shotgun (WGS) entry which is preliminary data.</text>
</comment>
<proteinExistence type="predicted"/>
<organism evidence="1 2">
    <name type="scientific">Comamonas avium</name>
    <dbReference type="NCBI Taxonomy" id="2762231"/>
    <lineage>
        <taxon>Bacteria</taxon>
        <taxon>Pseudomonadati</taxon>
        <taxon>Pseudomonadota</taxon>
        <taxon>Betaproteobacteria</taxon>
        <taxon>Burkholderiales</taxon>
        <taxon>Comamonadaceae</taxon>
        <taxon>Comamonas</taxon>
    </lineage>
</organism>
<dbReference type="Proteomes" id="UP000634919">
    <property type="component" value="Unassembled WGS sequence"/>
</dbReference>
<protein>
    <submittedName>
        <fullName evidence="1">Uncharacterized protein</fullName>
    </submittedName>
</protein>
<name>A0ABR8S711_9BURK</name>
<accession>A0ABR8S711</accession>
<sequence length="49" mass="5108">MQSIDQHILRTHIAGATDPEVAWVSLADDQAKVQGIKVKKGGGRLGPGG</sequence>
<gene>
    <name evidence="1" type="ORF">H9646_02175</name>
</gene>
<dbReference type="EMBL" id="JACSQK010000001">
    <property type="protein sequence ID" value="MBD7959275.1"/>
    <property type="molecule type" value="Genomic_DNA"/>
</dbReference>
<dbReference type="RefSeq" id="WP_191721675.1">
    <property type="nucleotide sequence ID" value="NZ_JACSQK010000001.1"/>
</dbReference>
<evidence type="ECO:0000313" key="1">
    <source>
        <dbReference type="EMBL" id="MBD7959275.1"/>
    </source>
</evidence>